<feature type="domain" description="Integrase catalytic" evidence="1">
    <location>
        <begin position="23"/>
        <end position="199"/>
    </location>
</feature>
<dbReference type="AlphaFoldDB" id="A0A1W1UWY1"/>
<dbReference type="OrthoDB" id="9775203at2"/>
<dbReference type="Gene3D" id="3.30.420.10">
    <property type="entry name" value="Ribonuclease H-like superfamily/Ribonuclease H"/>
    <property type="match status" value="1"/>
</dbReference>
<dbReference type="GO" id="GO:0015074">
    <property type="term" value="P:DNA integration"/>
    <property type="evidence" value="ECO:0007669"/>
    <property type="project" value="InterPro"/>
</dbReference>
<gene>
    <name evidence="2" type="ORF">SAMN00017405_1620</name>
</gene>
<reference evidence="2 3" key="1">
    <citation type="submission" date="2017-04" db="EMBL/GenBank/DDBJ databases">
        <authorList>
            <person name="Afonso C.L."/>
            <person name="Miller P.J."/>
            <person name="Scott M.A."/>
            <person name="Spackman E."/>
            <person name="Goraichik I."/>
            <person name="Dimitrov K.M."/>
            <person name="Suarez D.L."/>
            <person name="Swayne D.E."/>
        </authorList>
    </citation>
    <scope>NUCLEOTIDE SEQUENCE [LARGE SCALE GENOMIC DNA]</scope>
    <source>
        <strain evidence="2 3">DSM 11270</strain>
    </source>
</reference>
<evidence type="ECO:0000313" key="3">
    <source>
        <dbReference type="Proteomes" id="UP000192731"/>
    </source>
</evidence>
<keyword evidence="3" id="KW-1185">Reference proteome</keyword>
<dbReference type="Pfam" id="PF00665">
    <property type="entry name" value="rve"/>
    <property type="match status" value="1"/>
</dbReference>
<dbReference type="SUPFAM" id="SSF53098">
    <property type="entry name" value="Ribonuclease H-like"/>
    <property type="match status" value="1"/>
</dbReference>
<dbReference type="Proteomes" id="UP000192731">
    <property type="component" value="Unassembled WGS sequence"/>
</dbReference>
<dbReference type="InterPro" id="IPR001584">
    <property type="entry name" value="Integrase_cat-core"/>
</dbReference>
<sequence length="199" mass="22987">MKNLGLFAVVFKKFRPQSSKPEEKNLPNLLKQDFKAQTINQKWVADITYIHTLSDGWCYLASIMDLASHKIIGYEFSRSMDSKIVTDALHNAMLSQGTPRDVIIHTDRGSQYLSSSYLETTDKYNVRRSYSAKGNPYDNAVIESFHSILKKEEVYQKTYLSFEQAKLALFEYIEGWYNRNRIHGSIGFMTPDEFEKSVA</sequence>
<accession>A0A1W1UWY1</accession>
<dbReference type="InterPro" id="IPR036397">
    <property type="entry name" value="RNaseH_sf"/>
</dbReference>
<dbReference type="NCBIfam" id="NF033516">
    <property type="entry name" value="transpos_IS3"/>
    <property type="match status" value="1"/>
</dbReference>
<dbReference type="Pfam" id="PF13333">
    <property type="entry name" value="rve_2"/>
    <property type="match status" value="1"/>
</dbReference>
<dbReference type="InterPro" id="IPR050900">
    <property type="entry name" value="Transposase_IS3/IS150/IS904"/>
</dbReference>
<dbReference type="GO" id="GO:0003676">
    <property type="term" value="F:nucleic acid binding"/>
    <property type="evidence" value="ECO:0007669"/>
    <property type="project" value="InterPro"/>
</dbReference>
<proteinExistence type="predicted"/>
<dbReference type="STRING" id="656914.SAMN00017405_1620"/>
<evidence type="ECO:0000259" key="1">
    <source>
        <dbReference type="PROSITE" id="PS50994"/>
    </source>
</evidence>
<dbReference type="PANTHER" id="PTHR46889">
    <property type="entry name" value="TRANSPOSASE INSF FOR INSERTION SEQUENCE IS3B-RELATED"/>
    <property type="match status" value="1"/>
</dbReference>
<dbReference type="InterPro" id="IPR012337">
    <property type="entry name" value="RNaseH-like_sf"/>
</dbReference>
<dbReference type="InterPro" id="IPR048020">
    <property type="entry name" value="Transpos_IS3"/>
</dbReference>
<organism evidence="2 3">
    <name type="scientific">Desulfonispora thiosulfatigenes DSM 11270</name>
    <dbReference type="NCBI Taxonomy" id="656914"/>
    <lineage>
        <taxon>Bacteria</taxon>
        <taxon>Bacillati</taxon>
        <taxon>Bacillota</taxon>
        <taxon>Clostridia</taxon>
        <taxon>Eubacteriales</taxon>
        <taxon>Peptococcaceae</taxon>
        <taxon>Desulfonispora</taxon>
    </lineage>
</organism>
<dbReference type="PROSITE" id="PS50994">
    <property type="entry name" value="INTEGRASE"/>
    <property type="match status" value="1"/>
</dbReference>
<dbReference type="EMBL" id="FWWT01000012">
    <property type="protein sequence ID" value="SMB85204.1"/>
    <property type="molecule type" value="Genomic_DNA"/>
</dbReference>
<protein>
    <submittedName>
        <fullName evidence="2">Transposase InsO and inactivated derivatives</fullName>
    </submittedName>
</protein>
<dbReference type="PANTHER" id="PTHR46889:SF4">
    <property type="entry name" value="TRANSPOSASE INSO FOR INSERTION SEQUENCE ELEMENT IS911B-RELATED"/>
    <property type="match status" value="1"/>
</dbReference>
<name>A0A1W1UWY1_DESTI</name>
<evidence type="ECO:0000313" key="2">
    <source>
        <dbReference type="EMBL" id="SMB85204.1"/>
    </source>
</evidence>